<evidence type="ECO:0000256" key="1">
    <source>
        <dbReference type="SAM" id="Phobius"/>
    </source>
</evidence>
<gene>
    <name evidence="2" type="ORF">KVH43_07265</name>
</gene>
<dbReference type="InterPro" id="IPR035168">
    <property type="entry name" value="DUF5317"/>
</dbReference>
<feature type="transmembrane region" description="Helical" evidence="1">
    <location>
        <begin position="58"/>
        <end position="74"/>
    </location>
</feature>
<feature type="transmembrane region" description="Helical" evidence="1">
    <location>
        <begin position="27"/>
        <end position="46"/>
    </location>
</feature>
<evidence type="ECO:0000313" key="2">
    <source>
        <dbReference type="EMBL" id="QXM05196.1"/>
    </source>
</evidence>
<keyword evidence="1" id="KW-1133">Transmembrane helix</keyword>
<evidence type="ECO:0000313" key="3">
    <source>
        <dbReference type="Proteomes" id="UP000886818"/>
    </source>
</evidence>
<keyword evidence="1" id="KW-0472">Membrane</keyword>
<protein>
    <submittedName>
        <fullName evidence="2">DUF5317 domain-containing protein</fullName>
    </submittedName>
</protein>
<sequence length="165" mass="18817">MLMVGTIIGFILGKIRGGKLRNLKFLHIRLWPLLILSLLMQVVLIFSDKVPLLIKYSTYVYSFSLILAVIALVVNIDKKGFWAILIGVILNLILIFIDPAKLPAFLSVLNFRIVIPKYYILSDELGIGDMFVSLGMLLFIHGEMLRSRFGQRPTTMIKFQYKGKQ</sequence>
<feature type="transmembrane region" description="Helical" evidence="1">
    <location>
        <begin position="80"/>
        <end position="97"/>
    </location>
</feature>
<feature type="transmembrane region" description="Helical" evidence="1">
    <location>
        <begin position="127"/>
        <end position="145"/>
    </location>
</feature>
<dbReference type="Proteomes" id="UP000886818">
    <property type="component" value="Chromosome"/>
</dbReference>
<dbReference type="Pfam" id="PF17248">
    <property type="entry name" value="DUF5317"/>
    <property type="match status" value="1"/>
</dbReference>
<organism evidence="2 3">
    <name type="scientific">Crassaminicella indica</name>
    <dbReference type="NCBI Taxonomy" id="2855394"/>
    <lineage>
        <taxon>Bacteria</taxon>
        <taxon>Bacillati</taxon>
        <taxon>Bacillota</taxon>
        <taxon>Clostridia</taxon>
        <taxon>Eubacteriales</taxon>
        <taxon>Clostridiaceae</taxon>
        <taxon>Crassaminicella</taxon>
    </lineage>
</organism>
<proteinExistence type="predicted"/>
<keyword evidence="3" id="KW-1185">Reference proteome</keyword>
<dbReference type="EMBL" id="CP078093">
    <property type="protein sequence ID" value="QXM05196.1"/>
    <property type="molecule type" value="Genomic_DNA"/>
</dbReference>
<accession>A0ABX8RE29</accession>
<name>A0ABX8RE29_9CLOT</name>
<reference evidence="2" key="1">
    <citation type="submission" date="2021-07" db="EMBL/GenBank/DDBJ databases">
        <title>Complete genome sequence of Crassaminicella sp. 143-21, isolated from a deep-sea hydrothermal vent.</title>
        <authorList>
            <person name="Li X."/>
        </authorList>
    </citation>
    <scope>NUCLEOTIDE SEQUENCE</scope>
    <source>
        <strain evidence="2">143-21</strain>
    </source>
</reference>
<keyword evidence="1" id="KW-0812">Transmembrane</keyword>